<keyword evidence="6 12" id="KW-0863">Zinc-finger</keyword>
<dbReference type="PANTHER" id="PTHR24384">
    <property type="entry name" value="FINGER PUTATIVE TRANSCRIPTION FACTOR FAMILY-RELATED"/>
    <property type="match status" value="1"/>
</dbReference>
<dbReference type="FunFam" id="3.30.160.60:FF:000176">
    <property type="entry name" value="zinc finger protein 70"/>
    <property type="match status" value="1"/>
</dbReference>
<dbReference type="FunFam" id="3.30.160.60:FF:001498">
    <property type="entry name" value="Zinc finger protein 404"/>
    <property type="match status" value="1"/>
</dbReference>
<evidence type="ECO:0000256" key="1">
    <source>
        <dbReference type="ARBA" id="ARBA00004123"/>
    </source>
</evidence>
<keyword evidence="15" id="KW-1185">Reference proteome</keyword>
<dbReference type="FunFam" id="3.30.160.60:FF:002343">
    <property type="entry name" value="Zinc finger protein 33A"/>
    <property type="match status" value="1"/>
</dbReference>
<dbReference type="InterPro" id="IPR050752">
    <property type="entry name" value="C2H2-ZF_domain"/>
</dbReference>
<protein>
    <submittedName>
        <fullName evidence="16 17">Zinc finger protein 28 homolog isoform X2</fullName>
    </submittedName>
</protein>
<keyword evidence="9" id="KW-0238">DNA-binding</keyword>
<dbReference type="SMART" id="SM00349">
    <property type="entry name" value="KRAB"/>
    <property type="match status" value="1"/>
</dbReference>
<feature type="domain" description="C2H2-type" evidence="13">
    <location>
        <begin position="268"/>
        <end position="295"/>
    </location>
</feature>
<dbReference type="CDD" id="cd07765">
    <property type="entry name" value="KRAB_A-box"/>
    <property type="match status" value="1"/>
</dbReference>
<dbReference type="RefSeq" id="XP_054833996.1">
    <property type="nucleotide sequence ID" value="XM_054978021.1"/>
</dbReference>
<feature type="domain" description="KRAB" evidence="14">
    <location>
        <begin position="15"/>
        <end position="86"/>
    </location>
</feature>
<gene>
    <name evidence="16 17 18" type="primary">LOC129328746</name>
</gene>
<evidence type="ECO:0000256" key="9">
    <source>
        <dbReference type="ARBA" id="ARBA00023125"/>
    </source>
</evidence>
<keyword evidence="11" id="KW-0539">Nucleus</keyword>
<comment type="subcellular location">
    <subcellularLocation>
        <location evidence="1">Nucleus</location>
    </subcellularLocation>
</comment>
<dbReference type="Gene3D" id="3.30.160.60">
    <property type="entry name" value="Classic Zinc Finger"/>
    <property type="match status" value="5"/>
</dbReference>
<keyword evidence="10" id="KW-0804">Transcription</keyword>
<organism evidence="15 18">
    <name type="scientific">Eublepharis macularius</name>
    <name type="common">Leopard gecko</name>
    <name type="synonym">Cyrtodactylus macularius</name>
    <dbReference type="NCBI Taxonomy" id="481883"/>
    <lineage>
        <taxon>Eukaryota</taxon>
        <taxon>Metazoa</taxon>
        <taxon>Chordata</taxon>
        <taxon>Craniata</taxon>
        <taxon>Vertebrata</taxon>
        <taxon>Euteleostomi</taxon>
        <taxon>Lepidosauria</taxon>
        <taxon>Squamata</taxon>
        <taxon>Bifurcata</taxon>
        <taxon>Gekkota</taxon>
        <taxon>Eublepharidae</taxon>
        <taxon>Eublepharinae</taxon>
        <taxon>Eublepharis</taxon>
    </lineage>
</organism>
<feature type="domain" description="C2H2-type" evidence="13">
    <location>
        <begin position="212"/>
        <end position="239"/>
    </location>
</feature>
<keyword evidence="4" id="KW-0479">Metal-binding</keyword>
<dbReference type="PROSITE" id="PS00028">
    <property type="entry name" value="ZINC_FINGER_C2H2_1"/>
    <property type="match status" value="4"/>
</dbReference>
<dbReference type="InterPro" id="IPR036051">
    <property type="entry name" value="KRAB_dom_sf"/>
</dbReference>
<evidence type="ECO:0000256" key="6">
    <source>
        <dbReference type="ARBA" id="ARBA00022771"/>
    </source>
</evidence>
<dbReference type="GO" id="GO:0005634">
    <property type="term" value="C:nucleus"/>
    <property type="evidence" value="ECO:0007669"/>
    <property type="project" value="UniProtKB-SubCell"/>
</dbReference>
<evidence type="ECO:0000256" key="12">
    <source>
        <dbReference type="PROSITE-ProRule" id="PRU00042"/>
    </source>
</evidence>
<sequence>MKRNTSSSFFFQGGVSFEEVAVHFTQGEWTLLCPAQRALYKEVMLQNFRNVASLGPQIAKPDLISWLEKEEELFLLTPEEEEGLAAGGVWESMAETSDHPGMEKNDTYSDGKEKVEYCHVSRKKTGNHPHNGKNNSGFLHGGDSLLQNMSREHDMKERIAIRKSLPEKSDINIQWGINKKKKIYKCQESRKSFGQKDNLTMHQRIHTEEKPYKCLECGKCFSRSGRLIDHQSIHRGEKQYKCLVCEKTFGWKDNLTVHQRIHTGEKPYKCLECGKCFGDSRTLTSHRRIHTGEKPYKCLECGKSFRWKDSLTVHQSSHTGEKQY</sequence>
<dbReference type="InterPro" id="IPR013087">
    <property type="entry name" value="Znf_C2H2_type"/>
</dbReference>
<dbReference type="PANTHER" id="PTHR24384:SF218">
    <property type="entry name" value="ZINC FINGER PROTEIN 502"/>
    <property type="match status" value="1"/>
</dbReference>
<evidence type="ECO:0000313" key="17">
    <source>
        <dbReference type="RefSeq" id="XP_054833997.1"/>
    </source>
</evidence>
<dbReference type="SUPFAM" id="SSF57667">
    <property type="entry name" value="beta-beta-alpha zinc fingers"/>
    <property type="match status" value="3"/>
</dbReference>
<evidence type="ECO:0000256" key="11">
    <source>
        <dbReference type="ARBA" id="ARBA00023242"/>
    </source>
</evidence>
<dbReference type="GO" id="GO:0000981">
    <property type="term" value="F:DNA-binding transcription factor activity, RNA polymerase II-specific"/>
    <property type="evidence" value="ECO:0007669"/>
    <property type="project" value="TreeGrafter"/>
</dbReference>
<keyword evidence="3" id="KW-0597">Phosphoprotein</keyword>
<evidence type="ECO:0000256" key="10">
    <source>
        <dbReference type="ARBA" id="ARBA00023163"/>
    </source>
</evidence>
<evidence type="ECO:0000256" key="7">
    <source>
        <dbReference type="ARBA" id="ARBA00022833"/>
    </source>
</evidence>
<evidence type="ECO:0000256" key="4">
    <source>
        <dbReference type="ARBA" id="ARBA00022723"/>
    </source>
</evidence>
<reference evidence="16 17" key="1">
    <citation type="submission" date="2025-04" db="UniProtKB">
        <authorList>
            <consortium name="RefSeq"/>
        </authorList>
    </citation>
    <scope>IDENTIFICATION</scope>
    <source>
        <tissue evidence="16 17">Blood</tissue>
    </source>
</reference>
<dbReference type="PROSITE" id="PS50157">
    <property type="entry name" value="ZINC_FINGER_C2H2_2"/>
    <property type="match status" value="5"/>
</dbReference>
<evidence type="ECO:0000256" key="2">
    <source>
        <dbReference type="ARBA" id="ARBA00006991"/>
    </source>
</evidence>
<dbReference type="Pfam" id="PF01352">
    <property type="entry name" value="KRAB"/>
    <property type="match status" value="1"/>
</dbReference>
<dbReference type="GeneID" id="129328746"/>
<accession>A0AA97J904</accession>
<evidence type="ECO:0000313" key="15">
    <source>
        <dbReference type="Proteomes" id="UP001190640"/>
    </source>
</evidence>
<feature type="domain" description="C2H2-type" evidence="13">
    <location>
        <begin position="240"/>
        <end position="267"/>
    </location>
</feature>
<dbReference type="RefSeq" id="XP_054833998.1">
    <property type="nucleotide sequence ID" value="XM_054978023.1"/>
</dbReference>
<dbReference type="SUPFAM" id="SSF109640">
    <property type="entry name" value="KRAB domain (Kruppel-associated box)"/>
    <property type="match status" value="1"/>
</dbReference>
<feature type="domain" description="C2H2-type" evidence="13">
    <location>
        <begin position="184"/>
        <end position="211"/>
    </location>
</feature>
<dbReference type="Proteomes" id="UP001190640">
    <property type="component" value="Chromosome 4"/>
</dbReference>
<dbReference type="FunFam" id="3.30.160.60:FF:000540">
    <property type="entry name" value="zinc finger protein 263 isoform X1"/>
    <property type="match status" value="1"/>
</dbReference>
<evidence type="ECO:0000256" key="3">
    <source>
        <dbReference type="ARBA" id="ARBA00022553"/>
    </source>
</evidence>
<dbReference type="PROSITE" id="PS50805">
    <property type="entry name" value="KRAB"/>
    <property type="match status" value="1"/>
</dbReference>
<dbReference type="InterPro" id="IPR001909">
    <property type="entry name" value="KRAB"/>
</dbReference>
<dbReference type="FunFam" id="3.30.160.60:FF:001430">
    <property type="entry name" value="Uncharacterized protein"/>
    <property type="match status" value="1"/>
</dbReference>
<dbReference type="AlphaFoldDB" id="A0AA97J904"/>
<dbReference type="Gene3D" id="6.10.140.140">
    <property type="match status" value="1"/>
</dbReference>
<keyword evidence="8" id="KW-0805">Transcription regulation</keyword>
<proteinExistence type="inferred from homology"/>
<dbReference type="RefSeq" id="XP_054833997.1">
    <property type="nucleotide sequence ID" value="XM_054978022.1"/>
</dbReference>
<evidence type="ECO:0000259" key="13">
    <source>
        <dbReference type="PROSITE" id="PS50157"/>
    </source>
</evidence>
<comment type="similarity">
    <text evidence="2">Belongs to the krueppel C2H2-type zinc-finger protein family.</text>
</comment>
<evidence type="ECO:0000259" key="14">
    <source>
        <dbReference type="PROSITE" id="PS50805"/>
    </source>
</evidence>
<evidence type="ECO:0000256" key="5">
    <source>
        <dbReference type="ARBA" id="ARBA00022737"/>
    </source>
</evidence>
<evidence type="ECO:0000313" key="16">
    <source>
        <dbReference type="RefSeq" id="XP_054833996.1"/>
    </source>
</evidence>
<dbReference type="GO" id="GO:0000978">
    <property type="term" value="F:RNA polymerase II cis-regulatory region sequence-specific DNA binding"/>
    <property type="evidence" value="ECO:0007669"/>
    <property type="project" value="TreeGrafter"/>
</dbReference>
<dbReference type="GO" id="GO:0008270">
    <property type="term" value="F:zinc ion binding"/>
    <property type="evidence" value="ECO:0007669"/>
    <property type="project" value="UniProtKB-KW"/>
</dbReference>
<dbReference type="Pfam" id="PF00096">
    <property type="entry name" value="zf-C2H2"/>
    <property type="match status" value="4"/>
</dbReference>
<name>A0AA97J904_EUBMA</name>
<evidence type="ECO:0000313" key="18">
    <source>
        <dbReference type="RefSeq" id="XP_054833998.1"/>
    </source>
</evidence>
<keyword evidence="5" id="KW-0677">Repeat</keyword>
<dbReference type="SMART" id="SM00355">
    <property type="entry name" value="ZnF_C2H2"/>
    <property type="match status" value="5"/>
</dbReference>
<keyword evidence="7" id="KW-0862">Zinc</keyword>
<feature type="domain" description="C2H2-type" evidence="13">
    <location>
        <begin position="296"/>
        <end position="323"/>
    </location>
</feature>
<evidence type="ECO:0000256" key="8">
    <source>
        <dbReference type="ARBA" id="ARBA00023015"/>
    </source>
</evidence>
<dbReference type="InterPro" id="IPR036236">
    <property type="entry name" value="Znf_C2H2_sf"/>
</dbReference>